<evidence type="ECO:0000256" key="1">
    <source>
        <dbReference type="SAM" id="MobiDB-lite"/>
    </source>
</evidence>
<evidence type="ECO:0000259" key="3">
    <source>
        <dbReference type="Pfam" id="PF26299"/>
    </source>
</evidence>
<evidence type="ECO:0000259" key="2">
    <source>
        <dbReference type="Pfam" id="PF26298"/>
    </source>
</evidence>
<dbReference type="EMBL" id="CP017599">
    <property type="protein sequence ID" value="AOW99544.1"/>
    <property type="molecule type" value="Genomic_DNA"/>
</dbReference>
<dbReference type="InterPro" id="IPR058740">
    <property type="entry name" value="MurL_N"/>
</dbReference>
<dbReference type="KEGG" id="mpro:BJP34_08845"/>
<gene>
    <name evidence="4" type="ORF">BJP34_08845</name>
</gene>
<accession>A0A1D8TPK8</accession>
<sequence length="493" mass="56641">MKLTHPKSLTSSSKFDVHVRAVTLHSQPAKLHIDLEIAGRSFFSHITYQSIPSWDALWERYDQSIEPDLLGALVAWECMRFLALGGEKVILCEGLQCSATVCKLWTDCFRKQLGEWRYLNQLRYPSPTYPKLVVQEPISQIECDGSTAPRQAQYPRAEVSPPPRKSDLLTNGGGKDTLAGILLLREAGVPFDMYEGYVPIAKSSIALQEALLQRLKEAAALPESKTIKVKIEDNFFSCPDHVFEAMGVQAKHNKIDFIVGHTANYIGYFPVILYHQYTKVWFNIERSADNSMDDWDGEPINHQWCKSVEYQQKAKQIFTQITNCNWFEGFFSTLRGLYDISIYAIVAQHPQLMKATHSCNYDKPWCKRCPKCCFCYLMMCAYFDEEFAKEVVGSEISLFKIPQNRKHFENLLDPDKVAWECVPSHEECRLAGYICLQKGIDYPILRDFAQFSKKEADRLWKKYTEINWEVVPNELHSVLSAGLRSAQQYSESQ</sequence>
<evidence type="ECO:0000313" key="5">
    <source>
        <dbReference type="Proteomes" id="UP000177870"/>
    </source>
</evidence>
<dbReference type="OrthoDB" id="9768152at2"/>
<dbReference type="InterPro" id="IPR058741">
    <property type="entry name" value="MurL_C"/>
</dbReference>
<dbReference type="Pfam" id="PF26298">
    <property type="entry name" value="MurL_epimerase_C"/>
    <property type="match status" value="1"/>
</dbReference>
<dbReference type="AlphaFoldDB" id="A0A1D8TPK8"/>
<feature type="region of interest" description="Disordered" evidence="1">
    <location>
        <begin position="145"/>
        <end position="172"/>
    </location>
</feature>
<reference evidence="5" key="1">
    <citation type="submission" date="2016-10" db="EMBL/GenBank/DDBJ databases">
        <title>Comparative genomics uncovers the prolific and rare metabolic potential of the cyanobacterial genus Moorea.</title>
        <authorList>
            <person name="Leao T."/>
            <person name="Castelao G."/>
            <person name="Korobeynikov A."/>
            <person name="Monroe E.A."/>
            <person name="Podell S."/>
            <person name="Glukhov E."/>
            <person name="Allen E."/>
            <person name="Gerwick W.H."/>
            <person name="Gerwick L."/>
        </authorList>
    </citation>
    <scope>NUCLEOTIDE SEQUENCE [LARGE SCALE GENOMIC DNA]</scope>
    <source>
        <strain evidence="5">PAL-8-15-08-1</strain>
    </source>
</reference>
<feature type="domain" description="MurL C-terminal" evidence="2">
    <location>
        <begin position="362"/>
        <end position="434"/>
    </location>
</feature>
<dbReference type="Pfam" id="PF26299">
    <property type="entry name" value="MurL_N"/>
    <property type="match status" value="1"/>
</dbReference>
<feature type="domain" description="MurL N-terminal" evidence="3">
    <location>
        <begin position="274"/>
        <end position="321"/>
    </location>
</feature>
<evidence type="ECO:0000313" key="4">
    <source>
        <dbReference type="EMBL" id="AOW99544.1"/>
    </source>
</evidence>
<name>A0A1D8TPK8_9CYAN</name>
<dbReference type="Proteomes" id="UP000177870">
    <property type="component" value="Chromosome"/>
</dbReference>
<dbReference type="STRING" id="1458985.BJP34_08845"/>
<protein>
    <recommendedName>
        <fullName evidence="6">UDP-N-acetyl-alpha-D-muramoyl-L-alanyl-L-glutamate epimerase</fullName>
    </recommendedName>
</protein>
<proteinExistence type="predicted"/>
<organism evidence="4 5">
    <name type="scientific">Moorena producens PAL-8-15-08-1</name>
    <dbReference type="NCBI Taxonomy" id="1458985"/>
    <lineage>
        <taxon>Bacteria</taxon>
        <taxon>Bacillati</taxon>
        <taxon>Cyanobacteriota</taxon>
        <taxon>Cyanophyceae</taxon>
        <taxon>Coleofasciculales</taxon>
        <taxon>Coleofasciculaceae</taxon>
        <taxon>Moorena</taxon>
    </lineage>
</organism>
<dbReference type="RefSeq" id="WP_070392026.1">
    <property type="nucleotide sequence ID" value="NZ_CP017599.1"/>
</dbReference>
<evidence type="ECO:0008006" key="6">
    <source>
        <dbReference type="Google" id="ProtNLM"/>
    </source>
</evidence>